<dbReference type="PANTHER" id="PTHR11923:SF110">
    <property type="entry name" value="SCAVENGER RECEPTOR CLASS B MEMBER 1"/>
    <property type="match status" value="1"/>
</dbReference>
<evidence type="ECO:0000256" key="8">
    <source>
        <dbReference type="ARBA" id="ARBA00023157"/>
    </source>
</evidence>
<dbReference type="Proteomes" id="UP000694867">
    <property type="component" value="Unplaced"/>
</dbReference>
<dbReference type="InterPro" id="IPR002159">
    <property type="entry name" value="CD36_fam"/>
</dbReference>
<dbReference type="AlphaFoldDB" id="A0AAJ6VUT7"/>
<keyword evidence="6 14" id="KW-1133">Transmembrane helix</keyword>
<evidence type="ECO:0000256" key="1">
    <source>
        <dbReference type="ARBA" id="ARBA00004189"/>
    </source>
</evidence>
<proteinExistence type="inferred from homology"/>
<dbReference type="RefSeq" id="XP_003737015.1">
    <property type="nucleotide sequence ID" value="XM_003736967.2"/>
</dbReference>
<evidence type="ECO:0000256" key="10">
    <source>
        <dbReference type="ARBA" id="ARBA00023180"/>
    </source>
</evidence>
<keyword evidence="5 14" id="KW-0812">Transmembrane</keyword>
<feature type="region of interest" description="Disordered" evidence="13">
    <location>
        <begin position="463"/>
        <end position="496"/>
    </location>
</feature>
<evidence type="ECO:0000256" key="3">
    <source>
        <dbReference type="ARBA" id="ARBA00010532"/>
    </source>
</evidence>
<keyword evidence="15" id="KW-1185">Reference proteome</keyword>
<keyword evidence="10" id="KW-0325">Glycoprotein</keyword>
<comment type="similarity">
    <text evidence="3">Belongs to the CD36 family.</text>
</comment>
<evidence type="ECO:0000256" key="4">
    <source>
        <dbReference type="ARBA" id="ARBA00022475"/>
    </source>
</evidence>
<keyword evidence="8" id="KW-1015">Disulfide bond</keyword>
<feature type="compositionally biased region" description="Acidic residues" evidence="13">
    <location>
        <begin position="476"/>
        <end position="496"/>
    </location>
</feature>
<protein>
    <recommendedName>
        <fullName evidence="11">Scavenger receptor class B member 1</fullName>
    </recommendedName>
    <alternativeName>
        <fullName evidence="12">SR-BI</fullName>
    </alternativeName>
</protein>
<organism evidence="15 16">
    <name type="scientific">Galendromus occidentalis</name>
    <name type="common">western predatory mite</name>
    <dbReference type="NCBI Taxonomy" id="34638"/>
    <lineage>
        <taxon>Eukaryota</taxon>
        <taxon>Metazoa</taxon>
        <taxon>Ecdysozoa</taxon>
        <taxon>Arthropoda</taxon>
        <taxon>Chelicerata</taxon>
        <taxon>Arachnida</taxon>
        <taxon>Acari</taxon>
        <taxon>Parasitiformes</taxon>
        <taxon>Mesostigmata</taxon>
        <taxon>Gamasina</taxon>
        <taxon>Phytoseioidea</taxon>
        <taxon>Phytoseiidae</taxon>
        <taxon>Typhlodrominae</taxon>
        <taxon>Galendromus</taxon>
    </lineage>
</organism>
<evidence type="ECO:0000313" key="15">
    <source>
        <dbReference type="Proteomes" id="UP000694867"/>
    </source>
</evidence>
<dbReference type="GO" id="GO:0005737">
    <property type="term" value="C:cytoplasm"/>
    <property type="evidence" value="ECO:0007669"/>
    <property type="project" value="TreeGrafter"/>
</dbReference>
<evidence type="ECO:0000256" key="7">
    <source>
        <dbReference type="ARBA" id="ARBA00023136"/>
    </source>
</evidence>
<keyword evidence="9 16" id="KW-0675">Receptor</keyword>
<dbReference type="PANTHER" id="PTHR11923">
    <property type="entry name" value="SCAVENGER RECEPTOR CLASS B TYPE-1 SR-B1"/>
    <property type="match status" value="1"/>
</dbReference>
<dbReference type="Pfam" id="PF01130">
    <property type="entry name" value="CD36"/>
    <property type="match status" value="1"/>
</dbReference>
<comment type="subcellular location">
    <subcellularLocation>
        <location evidence="2">Cell membrane</location>
        <topology evidence="2">Multi-pass membrane protein</topology>
    </subcellularLocation>
    <subcellularLocation>
        <location evidence="1">Membrane</location>
        <location evidence="1">Caveola</location>
        <topology evidence="1">Multi-pass membrane protein</topology>
    </subcellularLocation>
</comment>
<gene>
    <name evidence="16" type="primary">LOC100904830</name>
</gene>
<evidence type="ECO:0000256" key="9">
    <source>
        <dbReference type="ARBA" id="ARBA00023170"/>
    </source>
</evidence>
<dbReference type="GO" id="GO:0005044">
    <property type="term" value="F:scavenger receptor activity"/>
    <property type="evidence" value="ECO:0007669"/>
    <property type="project" value="TreeGrafter"/>
</dbReference>
<accession>A0AAJ6VUT7</accession>
<evidence type="ECO:0000256" key="5">
    <source>
        <dbReference type="ARBA" id="ARBA00022692"/>
    </source>
</evidence>
<evidence type="ECO:0000256" key="14">
    <source>
        <dbReference type="SAM" id="Phobius"/>
    </source>
</evidence>
<evidence type="ECO:0000256" key="11">
    <source>
        <dbReference type="ARBA" id="ARBA00040821"/>
    </source>
</evidence>
<evidence type="ECO:0000256" key="12">
    <source>
        <dbReference type="ARBA" id="ARBA00042244"/>
    </source>
</evidence>
<evidence type="ECO:0000256" key="2">
    <source>
        <dbReference type="ARBA" id="ARBA00004651"/>
    </source>
</evidence>
<dbReference type="GO" id="GO:0005901">
    <property type="term" value="C:caveola"/>
    <property type="evidence" value="ECO:0007669"/>
    <property type="project" value="UniProtKB-SubCell"/>
</dbReference>
<evidence type="ECO:0000313" key="16">
    <source>
        <dbReference type="RefSeq" id="XP_003737015.1"/>
    </source>
</evidence>
<name>A0AAJ6VUT7_9ACAR</name>
<dbReference type="KEGG" id="goe:100904830"/>
<reference evidence="16" key="1">
    <citation type="submission" date="2025-08" db="UniProtKB">
        <authorList>
            <consortium name="RefSeq"/>
        </authorList>
    </citation>
    <scope>IDENTIFICATION</scope>
</reference>
<evidence type="ECO:0000256" key="6">
    <source>
        <dbReference type="ARBA" id="ARBA00022989"/>
    </source>
</evidence>
<feature type="transmembrane region" description="Helical" evidence="14">
    <location>
        <begin position="431"/>
        <end position="457"/>
    </location>
</feature>
<keyword evidence="7 14" id="KW-0472">Membrane</keyword>
<keyword evidence="4" id="KW-1003">Cell membrane</keyword>
<dbReference type="PRINTS" id="PR01609">
    <property type="entry name" value="CD36FAMILY"/>
</dbReference>
<dbReference type="GeneID" id="100904830"/>
<evidence type="ECO:0000256" key="13">
    <source>
        <dbReference type="SAM" id="MobiDB-lite"/>
    </source>
</evidence>
<sequence length="496" mass="55535">MRVTACRAVSVLTLLLFAAGFITLAILTPRIIHKIALTEIPVTYGSDSASMYRRLPVNITQRIFMFNLTNRDEFLKGATPVLQELGPYTFISVWQKDMVWDGSLIRFNESRTFFFAPELSNGSLSDEIIHADLVYLTAVRLVESLKQPWKLIAEGILEFKKVLNRHTVGELLYDGYVDEIAKYAKYFIKGLPVIDGKVGFLLGQNGSFAGEFSVFNGMNGTLDKLNEITSYENSPTVPYYGDDCNSLYGTNGELYAPFMDLPEKTISIFDTQLCRPWNLYLNSTSEYDGIMEANYNSGSDLFTATGNATIDACYEKRSSHMRGTFDASTCHFDQDIVLSLPHFLKGDERLFDNVKGLAPDPAKHDFGISVSELGVVTNLKIRVQINTFLSSDPMLKKKFVYPMFWQEFVLEDEDRATLMGKLWEKAVRPKLLLRGVALGVGAAFLIALVSLLVVFLVRDSKTDDSAPLIPNQEQPLGEDEVDVEPEDSDTGPDPEK</sequence>